<evidence type="ECO:0000313" key="1">
    <source>
        <dbReference type="EMBL" id="VAW17597.1"/>
    </source>
</evidence>
<dbReference type="GO" id="GO:0006364">
    <property type="term" value="P:rRNA processing"/>
    <property type="evidence" value="ECO:0007669"/>
    <property type="project" value="InterPro"/>
</dbReference>
<dbReference type="Pfam" id="PF02033">
    <property type="entry name" value="RBFA"/>
    <property type="match status" value="1"/>
</dbReference>
<name>A0A3B0TW22_9ZZZZ</name>
<dbReference type="AlphaFoldDB" id="A0A3B0TW22"/>
<dbReference type="GO" id="GO:0043024">
    <property type="term" value="F:ribosomal small subunit binding"/>
    <property type="evidence" value="ECO:0007669"/>
    <property type="project" value="TreeGrafter"/>
</dbReference>
<dbReference type="InterPro" id="IPR020053">
    <property type="entry name" value="Ribosome-bd_factorA_CS"/>
</dbReference>
<dbReference type="InterPro" id="IPR015946">
    <property type="entry name" value="KH_dom-like_a/b"/>
</dbReference>
<protein>
    <recommendedName>
        <fullName evidence="2">Ribosome-binding factor A</fullName>
    </recommendedName>
</protein>
<reference evidence="1" key="1">
    <citation type="submission" date="2018-06" db="EMBL/GenBank/DDBJ databases">
        <authorList>
            <person name="Zhirakovskaya E."/>
        </authorList>
    </citation>
    <scope>NUCLEOTIDE SEQUENCE</scope>
</reference>
<proteinExistence type="inferred from homology"/>
<gene>
    <name evidence="1" type="ORF">MNBD_BACTEROID05-219</name>
</gene>
<dbReference type="PROSITE" id="PS01319">
    <property type="entry name" value="RBFA"/>
    <property type="match status" value="1"/>
</dbReference>
<dbReference type="PANTHER" id="PTHR33515">
    <property type="entry name" value="RIBOSOME-BINDING FACTOR A, CHLOROPLASTIC-RELATED"/>
    <property type="match status" value="1"/>
</dbReference>
<dbReference type="PANTHER" id="PTHR33515:SF1">
    <property type="entry name" value="RIBOSOME-BINDING FACTOR A, CHLOROPLASTIC-RELATED"/>
    <property type="match status" value="1"/>
</dbReference>
<dbReference type="InterPro" id="IPR000238">
    <property type="entry name" value="RbfA"/>
</dbReference>
<dbReference type="NCBIfam" id="TIGR00082">
    <property type="entry name" value="rbfA"/>
    <property type="match status" value="1"/>
</dbReference>
<dbReference type="Gene3D" id="3.30.300.20">
    <property type="match status" value="1"/>
</dbReference>
<sequence>MGRMEKVNQQLKREIGNVLQREFGDPKLTLISITHVETSKDLRNARVSFSVMGEDSDVEHAKESLAKVKGLIRKYVGKKMVLRNIPELNFVYDDSIKSSIRIENM</sequence>
<organism evidence="1">
    <name type="scientific">hydrothermal vent metagenome</name>
    <dbReference type="NCBI Taxonomy" id="652676"/>
    <lineage>
        <taxon>unclassified sequences</taxon>
        <taxon>metagenomes</taxon>
        <taxon>ecological metagenomes</taxon>
    </lineage>
</organism>
<dbReference type="HAMAP" id="MF_00003">
    <property type="entry name" value="RbfA"/>
    <property type="match status" value="1"/>
</dbReference>
<dbReference type="EMBL" id="UOEN01000381">
    <property type="protein sequence ID" value="VAW17597.1"/>
    <property type="molecule type" value="Genomic_DNA"/>
</dbReference>
<dbReference type="InterPro" id="IPR023799">
    <property type="entry name" value="RbfA_dom_sf"/>
</dbReference>
<accession>A0A3B0TW22</accession>
<dbReference type="GO" id="GO:0005829">
    <property type="term" value="C:cytosol"/>
    <property type="evidence" value="ECO:0007669"/>
    <property type="project" value="TreeGrafter"/>
</dbReference>
<feature type="non-terminal residue" evidence="1">
    <location>
        <position position="105"/>
    </location>
</feature>
<evidence type="ECO:0008006" key="2">
    <source>
        <dbReference type="Google" id="ProtNLM"/>
    </source>
</evidence>
<dbReference type="SUPFAM" id="SSF89919">
    <property type="entry name" value="Ribosome-binding factor A, RbfA"/>
    <property type="match status" value="1"/>
</dbReference>